<dbReference type="AlphaFoldDB" id="A0A2D2CYV5"/>
<reference evidence="3" key="1">
    <citation type="submission" date="2017-10" db="EMBL/GenBank/DDBJ databases">
        <title>Completed PacBio SMRT sequence of Methylosinus trichosporium OB3b reveals presence of a third large plasmid.</title>
        <authorList>
            <person name="Charles T.C."/>
            <person name="Lynch M.D.J."/>
            <person name="Heil J.R."/>
            <person name="Cheng J."/>
        </authorList>
    </citation>
    <scope>NUCLEOTIDE SEQUENCE [LARGE SCALE GENOMIC DNA]</scope>
    <source>
        <strain evidence="3">OB3b</strain>
    </source>
</reference>
<evidence type="ECO:0000313" key="2">
    <source>
        <dbReference type="EMBL" id="ATQ67917.1"/>
    </source>
</evidence>
<evidence type="ECO:0008006" key="4">
    <source>
        <dbReference type="Google" id="ProtNLM"/>
    </source>
</evidence>
<dbReference type="STRING" id="595536.GCA_000178815_03456"/>
<organism evidence="2 3">
    <name type="scientific">Methylosinus trichosporium (strain ATCC 35070 / NCIMB 11131 / UNIQEM 75 / OB3b)</name>
    <dbReference type="NCBI Taxonomy" id="595536"/>
    <lineage>
        <taxon>Bacteria</taxon>
        <taxon>Pseudomonadati</taxon>
        <taxon>Pseudomonadota</taxon>
        <taxon>Alphaproteobacteria</taxon>
        <taxon>Hyphomicrobiales</taxon>
        <taxon>Methylocystaceae</taxon>
        <taxon>Methylosinus</taxon>
    </lineage>
</organism>
<dbReference type="KEGG" id="mtw:CQW49_08475"/>
<dbReference type="EMBL" id="CP023737">
    <property type="protein sequence ID" value="ATQ67917.1"/>
    <property type="molecule type" value="Genomic_DNA"/>
</dbReference>
<gene>
    <name evidence="2" type="ORF">CQW49_08475</name>
</gene>
<evidence type="ECO:0000256" key="1">
    <source>
        <dbReference type="SAM" id="MobiDB-lite"/>
    </source>
</evidence>
<protein>
    <recommendedName>
        <fullName evidence="4">Baseplate assembly protein</fullName>
    </recommendedName>
</protein>
<dbReference type="Proteomes" id="UP000230709">
    <property type="component" value="Chromosome"/>
</dbReference>
<dbReference type="RefSeq" id="WP_004448345.1">
    <property type="nucleotide sequence ID" value="NZ_ADVE02000001.1"/>
</dbReference>
<sequence length="164" mass="17315">MSSLKDFSDAVRDGQDSTERHTFNEMTFGSGGATVAVKGNGTEDDDCVVLALGGAIMHLPKGTNAEVILLSGGGDNNAKFALVVGPRDKQYASQPGEAWTQDPMDPNKRIGFTANGVRIVGTQSGTIAIGDNGAVEVDKDGNVWLRGQVYVERPIIQQTKAFTS</sequence>
<accession>A0A2D2CYV5</accession>
<feature type="compositionally biased region" description="Basic and acidic residues" evidence="1">
    <location>
        <begin position="1"/>
        <end position="23"/>
    </location>
</feature>
<evidence type="ECO:0000313" key="3">
    <source>
        <dbReference type="Proteomes" id="UP000230709"/>
    </source>
</evidence>
<proteinExistence type="predicted"/>
<feature type="region of interest" description="Disordered" evidence="1">
    <location>
        <begin position="1"/>
        <end position="25"/>
    </location>
</feature>
<keyword evidence="3" id="KW-1185">Reference proteome</keyword>
<name>A0A2D2CYV5_METT3</name>